<dbReference type="InterPro" id="IPR000571">
    <property type="entry name" value="Znf_CCCH"/>
</dbReference>
<comment type="catalytic activity">
    <reaction evidence="17">
        <text>5,6-dihydrouridine(47) in tRNA + NADP(+) = uridine(47) in tRNA + NADPH + H(+)</text>
        <dbReference type="Rhea" id="RHEA:53360"/>
        <dbReference type="Rhea" id="RHEA-COMP:13539"/>
        <dbReference type="Rhea" id="RHEA-COMP:13540"/>
        <dbReference type="ChEBI" id="CHEBI:15378"/>
        <dbReference type="ChEBI" id="CHEBI:57783"/>
        <dbReference type="ChEBI" id="CHEBI:58349"/>
        <dbReference type="ChEBI" id="CHEBI:65315"/>
        <dbReference type="ChEBI" id="CHEBI:74443"/>
        <dbReference type="EC" id="1.3.1.89"/>
    </reaction>
    <physiologicalReaction direction="right-to-left" evidence="17">
        <dbReference type="Rhea" id="RHEA:53362"/>
    </physiologicalReaction>
</comment>
<dbReference type="PANTHER" id="PTHR45846:SF1">
    <property type="entry name" value="TRNA-DIHYDROURIDINE(47) SYNTHASE [NAD(P)(+)]-LIKE"/>
    <property type="match status" value="1"/>
</dbReference>
<feature type="region of interest" description="Disordered" evidence="20">
    <location>
        <begin position="25"/>
        <end position="90"/>
    </location>
</feature>
<dbReference type="InterPro" id="IPR041367">
    <property type="entry name" value="Znf-CCCH_4"/>
</dbReference>
<evidence type="ECO:0000256" key="19">
    <source>
        <dbReference type="RuleBase" id="RU291113"/>
    </source>
</evidence>
<evidence type="ECO:0000256" key="17">
    <source>
        <dbReference type="ARBA" id="ARBA00049513"/>
    </source>
</evidence>
<dbReference type="Pfam" id="PF18044">
    <property type="entry name" value="zf-CCCH_4"/>
    <property type="match status" value="1"/>
</dbReference>
<evidence type="ECO:0000256" key="6">
    <source>
        <dbReference type="ARBA" id="ARBA00022723"/>
    </source>
</evidence>
<evidence type="ECO:0000256" key="9">
    <source>
        <dbReference type="ARBA" id="ARBA00022833"/>
    </source>
</evidence>
<dbReference type="AlphaFoldDB" id="A0A7J7JUQ8"/>
<organism evidence="22 23">
    <name type="scientific">Bugula neritina</name>
    <name type="common">Brown bryozoan</name>
    <name type="synonym">Sertularia neritina</name>
    <dbReference type="NCBI Taxonomy" id="10212"/>
    <lineage>
        <taxon>Eukaryota</taxon>
        <taxon>Metazoa</taxon>
        <taxon>Spiralia</taxon>
        <taxon>Lophotrochozoa</taxon>
        <taxon>Bryozoa</taxon>
        <taxon>Gymnolaemata</taxon>
        <taxon>Cheilostomatida</taxon>
        <taxon>Flustrina</taxon>
        <taxon>Buguloidea</taxon>
        <taxon>Bugulidae</taxon>
        <taxon>Bugula</taxon>
    </lineage>
</organism>
<comment type="caution">
    <text evidence="22">The sequence shown here is derived from an EMBL/GenBank/DDBJ whole genome shotgun (WGS) entry which is preliminary data.</text>
</comment>
<feature type="compositionally biased region" description="Basic and acidic residues" evidence="20">
    <location>
        <begin position="225"/>
        <end position="242"/>
    </location>
</feature>
<dbReference type="FunFam" id="3.20.20.70:FF:000067">
    <property type="entry name" value="tRNA-dihydrouridine(47) synthase [NAD(P)(+)]"/>
    <property type="match status" value="1"/>
</dbReference>
<dbReference type="InterPro" id="IPR035587">
    <property type="entry name" value="DUS-like_FMN-bd"/>
</dbReference>
<accession>A0A7J7JUQ8</accession>
<evidence type="ECO:0000256" key="2">
    <source>
        <dbReference type="ARBA" id="ARBA00022630"/>
    </source>
</evidence>
<keyword evidence="12" id="KW-0520">NAD</keyword>
<comment type="catalytic activity">
    <reaction evidence="14">
        <text>5,6-dihydrouridine(47) in tRNA + NAD(+) = uridine(47) in tRNA + NADH + H(+)</text>
        <dbReference type="Rhea" id="RHEA:53364"/>
        <dbReference type="Rhea" id="RHEA-COMP:13539"/>
        <dbReference type="Rhea" id="RHEA-COMP:13540"/>
        <dbReference type="ChEBI" id="CHEBI:15378"/>
        <dbReference type="ChEBI" id="CHEBI:57540"/>
        <dbReference type="ChEBI" id="CHEBI:57945"/>
        <dbReference type="ChEBI" id="CHEBI:65315"/>
        <dbReference type="ChEBI" id="CHEBI:74443"/>
        <dbReference type="EC" id="1.3.1.89"/>
    </reaction>
    <physiologicalReaction direction="right-to-left" evidence="14">
        <dbReference type="Rhea" id="RHEA:53366"/>
    </physiologicalReaction>
</comment>
<comment type="cofactor">
    <cofactor evidence="1 19">
        <name>FMN</name>
        <dbReference type="ChEBI" id="CHEBI:58210"/>
    </cofactor>
</comment>
<dbReference type="InterPro" id="IPR013785">
    <property type="entry name" value="Aldolase_TIM"/>
</dbReference>
<keyword evidence="3 19" id="KW-0288">FMN</keyword>
<dbReference type="EMBL" id="VXIV02001797">
    <property type="protein sequence ID" value="KAF6029697.1"/>
    <property type="molecule type" value="Genomic_DNA"/>
</dbReference>
<evidence type="ECO:0000256" key="8">
    <source>
        <dbReference type="ARBA" id="ARBA00022771"/>
    </source>
</evidence>
<dbReference type="GO" id="GO:0102265">
    <property type="term" value="F:tRNA-dihydrouridine47 synthase activity"/>
    <property type="evidence" value="ECO:0007669"/>
    <property type="project" value="UniProtKB-EC"/>
</dbReference>
<feature type="zinc finger region" description="C3H1-type" evidence="18">
    <location>
        <begin position="133"/>
        <end position="158"/>
    </location>
</feature>
<evidence type="ECO:0000256" key="20">
    <source>
        <dbReference type="SAM" id="MobiDB-lite"/>
    </source>
</evidence>
<keyword evidence="6 18" id="KW-0479">Metal-binding</keyword>
<dbReference type="PROSITE" id="PS01136">
    <property type="entry name" value="UPF0034"/>
    <property type="match status" value="1"/>
</dbReference>
<proteinExistence type="inferred from homology"/>
<evidence type="ECO:0000256" key="7">
    <source>
        <dbReference type="ARBA" id="ARBA00022737"/>
    </source>
</evidence>
<comment type="function">
    <text evidence="13">Catalyzes the synthesis of dihydrouridine, a modified base, in various RNAs, such as tRNAs, mRNAs and some long non-coding RNAs (lncRNAs). Mainly modifies the uridine in position 47 (U47) in the D-loop of most cytoplasmic tRNAs. Also able to mediate the formation of dihydrouridine in some mRNAs, thereby regulating their translation.</text>
</comment>
<dbReference type="InterPro" id="IPR018517">
    <property type="entry name" value="tRNA_hU_synthase_CS"/>
</dbReference>
<sequence length="696" mass="76711">MKGVAPIKSEYLVASAKVEEIAVTTSNNVESTAVSQPASEPTLKSAEKDESVPASEPTSEKRAPDTDGGNAKKRRRKGQNKQREKFSNQRPAQADRLCKAVLCGTTCSYGDVCKFSHDIAKFISQKPADLPGECVNYKAHGYCQYSFACRFAQSHVQLVDGIYTNMTNKDVVSNSKSVNSLNKDNMMLLKKRKYDFSNSAAATKEAQEFVDKIVRRNVEINSTKKLESSADGKTEEVDKPTKDSGNTVTVSESDSTKPVGNSSTSNSESAKPVSDCATSSGESNKLANDGNSESAKPVSNGSVSNSDSVVCSKEPSLQTSQDAVYSPVGPLTDEQEFAIKPGEKKTINFDNKLYLAPLTTVGNLPFRRVCKTFGADITCGEMAVATKLLQGVSSEWALVKRHSSEDVFGVQLCGAFADSMSKCTQLLTETCELDFIDINVGCPIDLIFDQGSGSALMRRVNRFHEIVRAMVNVSNIPITAKIRTGISETKSTAHNLVTKMKTWDLALTTLHGRSREQRYTKCADWSYIDECAKLSSPMPLYGGGDILSFEDYNTAMKTSVSGTMIARGALIKPWLFTEIKEQRHWDISSSERLDILRDFSNYGLEHWGSDTQGVETTRRFMLEWISFLHRYIPIGLLERIPQKINERPSPYFGRNDLETLMASPNSADWVKISEMLLGPVPDGFFFIPKHRANSYS</sequence>
<keyword evidence="9 18" id="KW-0862">Zinc</keyword>
<evidence type="ECO:0000256" key="10">
    <source>
        <dbReference type="ARBA" id="ARBA00022857"/>
    </source>
</evidence>
<feature type="domain" description="C3H1-type" evidence="21">
    <location>
        <begin position="133"/>
        <end position="158"/>
    </location>
</feature>
<feature type="compositionally biased region" description="Polar residues" evidence="20">
    <location>
        <begin position="243"/>
        <end position="269"/>
    </location>
</feature>
<evidence type="ECO:0000256" key="4">
    <source>
        <dbReference type="ARBA" id="ARBA00022664"/>
    </source>
</evidence>
<dbReference type="Pfam" id="PF01207">
    <property type="entry name" value="Dus"/>
    <property type="match status" value="1"/>
</dbReference>
<dbReference type="Gene3D" id="4.10.1000.10">
    <property type="entry name" value="Zinc finger, CCCH-type"/>
    <property type="match status" value="1"/>
</dbReference>
<dbReference type="OrthoDB" id="259935at2759"/>
<dbReference type="GO" id="GO:0006397">
    <property type="term" value="P:mRNA processing"/>
    <property type="evidence" value="ECO:0007669"/>
    <property type="project" value="UniProtKB-KW"/>
</dbReference>
<keyword evidence="8 18" id="KW-0863">Zinc-finger</keyword>
<comment type="similarity">
    <text evidence="19">Belongs to the dus family. Dus3 subfamily.</text>
</comment>
<feature type="compositionally biased region" description="Polar residues" evidence="20">
    <location>
        <begin position="276"/>
        <end position="294"/>
    </location>
</feature>
<keyword evidence="7" id="KW-0677">Repeat</keyword>
<keyword evidence="11 19" id="KW-0560">Oxidoreductase</keyword>
<reference evidence="22" key="1">
    <citation type="submission" date="2020-06" db="EMBL/GenBank/DDBJ databases">
        <title>Draft genome of Bugula neritina, a colonial animal packing powerful symbionts and potential medicines.</title>
        <authorList>
            <person name="Rayko M."/>
        </authorList>
    </citation>
    <scope>NUCLEOTIDE SEQUENCE [LARGE SCALE GENOMIC DNA]</scope>
    <source>
        <strain evidence="22">Kwan_BN1</strain>
    </source>
</reference>
<feature type="compositionally biased region" description="Low complexity" evidence="20">
    <location>
        <begin position="298"/>
        <end position="312"/>
    </location>
</feature>
<protein>
    <recommendedName>
        <fullName evidence="19">tRNA-dihydrouridine(47) synthase [NAD(P)(+)]</fullName>
        <ecNumber evidence="19">1.3.1.-</ecNumber>
    </recommendedName>
    <alternativeName>
        <fullName evidence="19">tRNA-dihydrouridine synthase 3</fullName>
    </alternativeName>
</protein>
<evidence type="ECO:0000256" key="14">
    <source>
        <dbReference type="ARBA" id="ARBA00048266"/>
    </source>
</evidence>
<dbReference type="GO" id="GO:0008270">
    <property type="term" value="F:zinc ion binding"/>
    <property type="evidence" value="ECO:0007669"/>
    <property type="project" value="UniProtKB-KW"/>
</dbReference>
<dbReference type="SUPFAM" id="SSF51395">
    <property type="entry name" value="FMN-linked oxidoreductases"/>
    <property type="match status" value="1"/>
</dbReference>
<evidence type="ECO:0000256" key="15">
    <source>
        <dbReference type="ARBA" id="ARBA00048342"/>
    </source>
</evidence>
<dbReference type="GO" id="GO:0003723">
    <property type="term" value="F:RNA binding"/>
    <property type="evidence" value="ECO:0007669"/>
    <property type="project" value="TreeGrafter"/>
</dbReference>
<feature type="zinc finger region" description="C3H1-type" evidence="18">
    <location>
        <begin position="92"/>
        <end position="120"/>
    </location>
</feature>
<evidence type="ECO:0000256" key="5">
    <source>
        <dbReference type="ARBA" id="ARBA00022694"/>
    </source>
</evidence>
<keyword evidence="4" id="KW-0507">mRNA processing</keyword>
<evidence type="ECO:0000256" key="11">
    <source>
        <dbReference type="ARBA" id="ARBA00023002"/>
    </source>
</evidence>
<dbReference type="GO" id="GO:0050660">
    <property type="term" value="F:flavin adenine dinucleotide binding"/>
    <property type="evidence" value="ECO:0007669"/>
    <property type="project" value="UniProtKB-UniRule"/>
</dbReference>
<dbReference type="PANTHER" id="PTHR45846">
    <property type="entry name" value="TRNA-DIHYDROURIDINE(47) SYNTHASE [NAD(P)(+)]-LIKE"/>
    <property type="match status" value="1"/>
</dbReference>
<dbReference type="Gene3D" id="3.20.20.70">
    <property type="entry name" value="Aldolase class I"/>
    <property type="match status" value="1"/>
</dbReference>
<dbReference type="EC" id="1.3.1.-" evidence="19"/>
<evidence type="ECO:0000256" key="18">
    <source>
        <dbReference type="PROSITE-ProRule" id="PRU00723"/>
    </source>
</evidence>
<dbReference type="Proteomes" id="UP000593567">
    <property type="component" value="Unassembled WGS sequence"/>
</dbReference>
<evidence type="ECO:0000256" key="13">
    <source>
        <dbReference type="ARBA" id="ARBA00045365"/>
    </source>
</evidence>
<dbReference type="PROSITE" id="PS50103">
    <property type="entry name" value="ZF_C3H1"/>
    <property type="match status" value="2"/>
</dbReference>
<evidence type="ECO:0000256" key="1">
    <source>
        <dbReference type="ARBA" id="ARBA00001917"/>
    </source>
</evidence>
<evidence type="ECO:0000256" key="3">
    <source>
        <dbReference type="ARBA" id="ARBA00022643"/>
    </source>
</evidence>
<keyword evidence="10" id="KW-0521">NADP</keyword>
<evidence type="ECO:0000256" key="12">
    <source>
        <dbReference type="ARBA" id="ARBA00023027"/>
    </source>
</evidence>
<feature type="compositionally biased region" description="Polar residues" evidence="20">
    <location>
        <begin position="25"/>
        <end position="39"/>
    </location>
</feature>
<name>A0A7J7JUQ8_BUGNE</name>
<keyword evidence="5 19" id="KW-0819">tRNA processing</keyword>
<evidence type="ECO:0000256" key="16">
    <source>
        <dbReference type="ARBA" id="ARBA00049447"/>
    </source>
</evidence>
<dbReference type="CDD" id="cd02801">
    <property type="entry name" value="DUS_like_FMN"/>
    <property type="match status" value="1"/>
</dbReference>
<feature type="region of interest" description="Disordered" evidence="20">
    <location>
        <begin position="225"/>
        <end position="328"/>
    </location>
</feature>
<feature type="compositionally biased region" description="Basic residues" evidence="20">
    <location>
        <begin position="71"/>
        <end position="80"/>
    </location>
</feature>
<keyword evidence="2 19" id="KW-0285">Flavoprotein</keyword>
<comment type="catalytic activity">
    <reaction evidence="16">
        <text>a 5,6-dihydrouridine in mRNA + NADP(+) = a uridine in mRNA + NADPH + H(+)</text>
        <dbReference type="Rhea" id="RHEA:69855"/>
        <dbReference type="Rhea" id="RHEA-COMP:14658"/>
        <dbReference type="Rhea" id="RHEA-COMP:17789"/>
        <dbReference type="ChEBI" id="CHEBI:15378"/>
        <dbReference type="ChEBI" id="CHEBI:57783"/>
        <dbReference type="ChEBI" id="CHEBI:58349"/>
        <dbReference type="ChEBI" id="CHEBI:65315"/>
        <dbReference type="ChEBI" id="CHEBI:74443"/>
    </reaction>
    <physiologicalReaction direction="right-to-left" evidence="16">
        <dbReference type="Rhea" id="RHEA:69857"/>
    </physiologicalReaction>
</comment>
<keyword evidence="23" id="KW-1185">Reference proteome</keyword>
<evidence type="ECO:0000259" key="21">
    <source>
        <dbReference type="PROSITE" id="PS50103"/>
    </source>
</evidence>
<evidence type="ECO:0000313" key="22">
    <source>
        <dbReference type="EMBL" id="KAF6029697.1"/>
    </source>
</evidence>
<feature type="domain" description="C3H1-type" evidence="21">
    <location>
        <begin position="92"/>
        <end position="120"/>
    </location>
</feature>
<gene>
    <name evidence="22" type="ORF">EB796_012028</name>
</gene>
<evidence type="ECO:0000313" key="23">
    <source>
        <dbReference type="Proteomes" id="UP000593567"/>
    </source>
</evidence>
<comment type="catalytic activity">
    <reaction evidence="15">
        <text>a 5,6-dihydrouridine in mRNA + NAD(+) = a uridine in mRNA + NADH + H(+)</text>
        <dbReference type="Rhea" id="RHEA:69851"/>
        <dbReference type="Rhea" id="RHEA-COMP:14658"/>
        <dbReference type="Rhea" id="RHEA-COMP:17789"/>
        <dbReference type="ChEBI" id="CHEBI:15378"/>
        <dbReference type="ChEBI" id="CHEBI:57540"/>
        <dbReference type="ChEBI" id="CHEBI:57945"/>
        <dbReference type="ChEBI" id="CHEBI:65315"/>
        <dbReference type="ChEBI" id="CHEBI:74443"/>
    </reaction>
    <physiologicalReaction direction="right-to-left" evidence="15">
        <dbReference type="Rhea" id="RHEA:69853"/>
    </physiologicalReaction>
</comment>